<organism evidence="1 2">
    <name type="scientific">Panagrolaimus superbus</name>
    <dbReference type="NCBI Taxonomy" id="310955"/>
    <lineage>
        <taxon>Eukaryota</taxon>
        <taxon>Metazoa</taxon>
        <taxon>Ecdysozoa</taxon>
        <taxon>Nematoda</taxon>
        <taxon>Chromadorea</taxon>
        <taxon>Rhabditida</taxon>
        <taxon>Tylenchina</taxon>
        <taxon>Panagrolaimomorpha</taxon>
        <taxon>Panagrolaimoidea</taxon>
        <taxon>Panagrolaimidae</taxon>
        <taxon>Panagrolaimus</taxon>
    </lineage>
</organism>
<proteinExistence type="predicted"/>
<accession>A0A914Y174</accession>
<reference evidence="2" key="1">
    <citation type="submission" date="2022-11" db="UniProtKB">
        <authorList>
            <consortium name="WormBaseParasite"/>
        </authorList>
    </citation>
    <scope>IDENTIFICATION</scope>
</reference>
<protein>
    <submittedName>
        <fullName evidence="2">Uncharacterized protein</fullName>
    </submittedName>
</protein>
<dbReference type="Proteomes" id="UP000887577">
    <property type="component" value="Unplaced"/>
</dbReference>
<dbReference type="AlphaFoldDB" id="A0A914Y174"/>
<evidence type="ECO:0000313" key="2">
    <source>
        <dbReference type="WBParaSite" id="PSU_v2.g12536.t1"/>
    </source>
</evidence>
<name>A0A914Y174_9BILA</name>
<keyword evidence="1" id="KW-1185">Reference proteome</keyword>
<evidence type="ECO:0000313" key="1">
    <source>
        <dbReference type="Proteomes" id="UP000887577"/>
    </source>
</evidence>
<sequence length="348" mass="39997">MEEAVDGLCPWDKNTSYTLCFQLSSKEIMTNFGKLFQRLIDVSRFDACYYQSPRSRLGCYIAVDPTIYHTFRLPSKWVVKLERNELIATKNIWKGPGTVSAFVYFTSEMKKSCLTKLNGMSESPINGISLDRVKSYFAANTKSFVRKCEKYLCDNPNSTDWIPEMKTHNEASLMSKVKCCCRAAKDPCNKVELVDDYLEIANTAAKENQQRILDGCRFHANISRSNEETCKIDSVRYDREMRCYGIFEFPATDKDGKDLIKPKLIKENCYWPHPQYHDQYSVFCSNAFFDIDELVEDKCISVVINDFTSSSTSPSMENNFDQTMILCCNSGVYPDRRESILSRSVVVL</sequence>
<dbReference type="WBParaSite" id="PSU_v2.g12536.t1">
    <property type="protein sequence ID" value="PSU_v2.g12536.t1"/>
    <property type="gene ID" value="PSU_v2.g12536"/>
</dbReference>